<evidence type="ECO:0000256" key="1">
    <source>
        <dbReference type="ARBA" id="ARBA00004906"/>
    </source>
</evidence>
<keyword evidence="4" id="KW-1185">Reference proteome</keyword>
<accession>A0A3B6SIY5</accession>
<dbReference type="PANTHER" id="PTHR26379:SF517">
    <property type="entry name" value="BTB DOMAIN-CONTAINING PROTEIN"/>
    <property type="match status" value="1"/>
</dbReference>
<name>A0A3B6SIY5_WHEAT</name>
<feature type="domain" description="BTB" evidence="2">
    <location>
        <begin position="518"/>
        <end position="585"/>
    </location>
</feature>
<dbReference type="InterPro" id="IPR011333">
    <property type="entry name" value="SKP1/BTB/POZ_sf"/>
</dbReference>
<reference evidence="3" key="2">
    <citation type="submission" date="2018-10" db="UniProtKB">
        <authorList>
            <consortium name="EnsemblPlants"/>
        </authorList>
    </citation>
    <scope>IDENTIFICATION</scope>
</reference>
<evidence type="ECO:0000259" key="2">
    <source>
        <dbReference type="PROSITE" id="PS50097"/>
    </source>
</evidence>
<dbReference type="Proteomes" id="UP000019116">
    <property type="component" value="Chromosome 7B"/>
</dbReference>
<dbReference type="PANTHER" id="PTHR26379">
    <property type="entry name" value="BTB/POZ AND MATH DOMAIN-CONTAINING PROTEIN 1"/>
    <property type="match status" value="1"/>
</dbReference>
<dbReference type="SUPFAM" id="SSF54695">
    <property type="entry name" value="POZ domain"/>
    <property type="match status" value="2"/>
</dbReference>
<evidence type="ECO:0000313" key="4">
    <source>
        <dbReference type="Proteomes" id="UP000019116"/>
    </source>
</evidence>
<feature type="domain" description="BTB" evidence="2">
    <location>
        <begin position="173"/>
        <end position="240"/>
    </location>
</feature>
<dbReference type="Gramene" id="TraesCS7B02G375900.1">
    <property type="protein sequence ID" value="TraesCS7B02G375900.1"/>
    <property type="gene ID" value="TraesCS7B02G375900"/>
</dbReference>
<dbReference type="InterPro" id="IPR002083">
    <property type="entry name" value="MATH/TRAF_dom"/>
</dbReference>
<dbReference type="SMR" id="A0A3B6SIY5"/>
<dbReference type="AlphaFoldDB" id="A0A3B6SIY5"/>
<dbReference type="Gene3D" id="3.30.710.10">
    <property type="entry name" value="Potassium Channel Kv1.1, Chain A"/>
    <property type="match status" value="2"/>
</dbReference>
<dbReference type="Pfam" id="PF00651">
    <property type="entry name" value="BTB"/>
    <property type="match status" value="2"/>
</dbReference>
<dbReference type="Gramene" id="TraesCS7B03G1010700.1">
    <property type="protein sequence ID" value="TraesCS7B03G1010700.1.CDS"/>
    <property type="gene ID" value="TraesCS7B03G1010700"/>
</dbReference>
<reference evidence="3" key="1">
    <citation type="submission" date="2018-08" db="EMBL/GenBank/DDBJ databases">
        <authorList>
            <person name="Rossello M."/>
        </authorList>
    </citation>
    <scope>NUCLEOTIDE SEQUENCE [LARGE SCALE GENOMIC DNA]</scope>
    <source>
        <strain evidence="3">cv. Chinese Spring</strain>
    </source>
</reference>
<dbReference type="PROSITE" id="PS50097">
    <property type="entry name" value="BTB"/>
    <property type="match status" value="2"/>
</dbReference>
<evidence type="ECO:0000313" key="3">
    <source>
        <dbReference type="EnsemblPlants" id="TraesCS7B02G375900.1"/>
    </source>
</evidence>
<comment type="pathway">
    <text evidence="1">Protein modification; protein ubiquitination.</text>
</comment>
<protein>
    <recommendedName>
        <fullName evidence="2">BTB domain-containing protein</fullName>
    </recommendedName>
</protein>
<dbReference type="SMART" id="SM00225">
    <property type="entry name" value="BTB"/>
    <property type="match status" value="2"/>
</dbReference>
<dbReference type="Gene3D" id="2.60.210.10">
    <property type="entry name" value="Apoptosis, Tumor Necrosis Factor Receptor Associated Protein 2, Chain A"/>
    <property type="match status" value="2"/>
</dbReference>
<dbReference type="InterPro" id="IPR045005">
    <property type="entry name" value="BPM1-6"/>
</dbReference>
<sequence>MANTCTNFTDTVRFVRLFKIDGFDMMSSTLRDNECITSRWCINGYEWEIHCYPPRWACDWVAVKLMLVSEAGTVAVRANLSCLLVHPVMQGGVSQFEKSVSHVFKSHKDCSNRVKLVQKSSIPAPAHPKDDYLIVQCTITVLKERTDVAAAVPVPASNLPQHFGDLLQRGTGADITFVVSGESFAAHKVILAARSPVLMAEFFGYMREASAQSIMIKDMEAAVFKAMLHFIYTDTVPELDRELEAVETMAQHLLVAADRRLIGKVNAKIVGYFALIDHFGVVSSTSNAHACRRLHPRSHHLAGFNCRPCCTNCPAPPSVHHLLTPNLHFLSVCTPSSPACAMVANTCTNLTDTARFERLFKIDGFSLVSSTLGSTELIKSNAIHVDGYEWEIHCFPRAWYSNWYVALKLMFLSDAPRTGAVTASLSCLLVHPRMVGNAPHSEKNLAHVFRRHKDCSNTVLLVQRDSLMQPACPRDDYLTVRCTSTVLKEPPAVATTVPVPTANLHKHLSELLCRGTGADVTFSVGSEKFAAHNAILAARSPVLMAEFFGQTREATSPCVVIEDMEVAAFKAMLCFDFRFELFFALSRDGRISAIFKNFG</sequence>
<dbReference type="CDD" id="cd00121">
    <property type="entry name" value="MATH"/>
    <property type="match status" value="2"/>
</dbReference>
<proteinExistence type="predicted"/>
<dbReference type="SUPFAM" id="SSF49599">
    <property type="entry name" value="TRAF domain-like"/>
    <property type="match status" value="2"/>
</dbReference>
<dbReference type="EnsemblPlants" id="TraesCS7B02G375900.1">
    <property type="protein sequence ID" value="TraesCS7B02G375900.1"/>
    <property type="gene ID" value="TraesCS7B02G375900"/>
</dbReference>
<organism evidence="3">
    <name type="scientific">Triticum aestivum</name>
    <name type="common">Wheat</name>
    <dbReference type="NCBI Taxonomy" id="4565"/>
    <lineage>
        <taxon>Eukaryota</taxon>
        <taxon>Viridiplantae</taxon>
        <taxon>Streptophyta</taxon>
        <taxon>Embryophyta</taxon>
        <taxon>Tracheophyta</taxon>
        <taxon>Spermatophyta</taxon>
        <taxon>Magnoliopsida</taxon>
        <taxon>Liliopsida</taxon>
        <taxon>Poales</taxon>
        <taxon>Poaceae</taxon>
        <taxon>BOP clade</taxon>
        <taxon>Pooideae</taxon>
        <taxon>Triticodae</taxon>
        <taxon>Triticeae</taxon>
        <taxon>Triticinae</taxon>
        <taxon>Triticum</taxon>
    </lineage>
</organism>
<dbReference type="STRING" id="4565.A0A3B6SIY5"/>
<dbReference type="GO" id="GO:0016567">
    <property type="term" value="P:protein ubiquitination"/>
    <property type="evidence" value="ECO:0007669"/>
    <property type="project" value="InterPro"/>
</dbReference>
<dbReference type="InterPro" id="IPR000210">
    <property type="entry name" value="BTB/POZ_dom"/>
</dbReference>
<dbReference type="InterPro" id="IPR008974">
    <property type="entry name" value="TRAF-like"/>
</dbReference>